<gene>
    <name evidence="1" type="ORF">chiPu_0005178</name>
</gene>
<protein>
    <submittedName>
        <fullName evidence="1">Uncharacterized protein</fullName>
    </submittedName>
</protein>
<organism evidence="1 2">
    <name type="scientific">Chiloscyllium punctatum</name>
    <name type="common">Brownbanded bambooshark</name>
    <name type="synonym">Hemiscyllium punctatum</name>
    <dbReference type="NCBI Taxonomy" id="137246"/>
    <lineage>
        <taxon>Eukaryota</taxon>
        <taxon>Metazoa</taxon>
        <taxon>Chordata</taxon>
        <taxon>Craniata</taxon>
        <taxon>Vertebrata</taxon>
        <taxon>Chondrichthyes</taxon>
        <taxon>Elasmobranchii</taxon>
        <taxon>Galeomorphii</taxon>
        <taxon>Galeoidea</taxon>
        <taxon>Orectolobiformes</taxon>
        <taxon>Hemiscylliidae</taxon>
        <taxon>Chiloscyllium</taxon>
    </lineage>
</organism>
<dbReference type="EMBL" id="BEZZ01000137">
    <property type="protein sequence ID" value="GCC26758.1"/>
    <property type="molecule type" value="Genomic_DNA"/>
</dbReference>
<name>A0A401S8M3_CHIPU</name>
<dbReference type="AlphaFoldDB" id="A0A401S8M3"/>
<keyword evidence="2" id="KW-1185">Reference proteome</keyword>
<proteinExistence type="predicted"/>
<evidence type="ECO:0000313" key="2">
    <source>
        <dbReference type="Proteomes" id="UP000287033"/>
    </source>
</evidence>
<sequence>MNGLSGGPAPLIAHWVLAVRQSRNASGTSNSGNGTWLVGVAPAQCTLFRALLPPGGDAKPRIVNVVLELSLLLDEAKKIVQPQPESRNY</sequence>
<dbReference type="Proteomes" id="UP000287033">
    <property type="component" value="Unassembled WGS sequence"/>
</dbReference>
<comment type="caution">
    <text evidence="1">The sequence shown here is derived from an EMBL/GenBank/DDBJ whole genome shotgun (WGS) entry which is preliminary data.</text>
</comment>
<accession>A0A401S8M3</accession>
<evidence type="ECO:0000313" key="1">
    <source>
        <dbReference type="EMBL" id="GCC26758.1"/>
    </source>
</evidence>
<reference evidence="1 2" key="1">
    <citation type="journal article" date="2018" name="Nat. Ecol. Evol.">
        <title>Shark genomes provide insights into elasmobranch evolution and the origin of vertebrates.</title>
        <authorList>
            <person name="Hara Y"/>
            <person name="Yamaguchi K"/>
            <person name="Onimaru K"/>
            <person name="Kadota M"/>
            <person name="Koyanagi M"/>
            <person name="Keeley SD"/>
            <person name="Tatsumi K"/>
            <person name="Tanaka K"/>
            <person name="Motone F"/>
            <person name="Kageyama Y"/>
            <person name="Nozu R"/>
            <person name="Adachi N"/>
            <person name="Nishimura O"/>
            <person name="Nakagawa R"/>
            <person name="Tanegashima C"/>
            <person name="Kiyatake I"/>
            <person name="Matsumoto R"/>
            <person name="Murakumo K"/>
            <person name="Nishida K"/>
            <person name="Terakita A"/>
            <person name="Kuratani S"/>
            <person name="Sato K"/>
            <person name="Hyodo S Kuraku.S."/>
        </authorList>
    </citation>
    <scope>NUCLEOTIDE SEQUENCE [LARGE SCALE GENOMIC DNA]</scope>
</reference>